<organism evidence="1 2">
    <name type="scientific">Kingdonia uniflora</name>
    <dbReference type="NCBI Taxonomy" id="39325"/>
    <lineage>
        <taxon>Eukaryota</taxon>
        <taxon>Viridiplantae</taxon>
        <taxon>Streptophyta</taxon>
        <taxon>Embryophyta</taxon>
        <taxon>Tracheophyta</taxon>
        <taxon>Spermatophyta</taxon>
        <taxon>Magnoliopsida</taxon>
        <taxon>Ranunculales</taxon>
        <taxon>Circaeasteraceae</taxon>
        <taxon>Kingdonia</taxon>
    </lineage>
</organism>
<dbReference type="PANTHER" id="PTHR46477:SF5">
    <property type="entry name" value="PHORBOL-ESTER_DAG-TYPE DOMAIN-CONTAINING PROTEIN"/>
    <property type="match status" value="1"/>
</dbReference>
<name>A0A7J7LK47_9MAGN</name>
<gene>
    <name evidence="1" type="ORF">GIB67_041071</name>
</gene>
<proteinExistence type="predicted"/>
<keyword evidence="2" id="KW-1185">Reference proteome</keyword>
<sequence>MRPESTTHHEFCKGSVFKFFDVPPKPRPKGSHHQYCVACGIHVKGCAYYCGNSGRYLHPRCKDLPYKLTLDDGKVLRLCETSSSKCKYCGRKNVREEFTGWSYVKKSIWRKNSHFHVHCVKEKQIQSWKDNYFASDKNSVALKKKSPDTKQITTLGSRSKKTNKFLKYARIMFSIASSIFGDPTGGIVTATAYALTN</sequence>
<evidence type="ECO:0000313" key="1">
    <source>
        <dbReference type="EMBL" id="KAF6143003.1"/>
    </source>
</evidence>
<protein>
    <recommendedName>
        <fullName evidence="3">Phorbol-ester/DAG-type domain-containing protein</fullName>
    </recommendedName>
</protein>
<dbReference type="AlphaFoldDB" id="A0A7J7LK47"/>
<dbReference type="EMBL" id="JACGCM010002221">
    <property type="protein sequence ID" value="KAF6143003.1"/>
    <property type="molecule type" value="Genomic_DNA"/>
</dbReference>
<dbReference type="OrthoDB" id="1841377at2759"/>
<evidence type="ECO:0008006" key="3">
    <source>
        <dbReference type="Google" id="ProtNLM"/>
    </source>
</evidence>
<evidence type="ECO:0000313" key="2">
    <source>
        <dbReference type="Proteomes" id="UP000541444"/>
    </source>
</evidence>
<reference evidence="1 2" key="1">
    <citation type="journal article" date="2020" name="IScience">
        <title>Genome Sequencing of the Endangered Kingdonia uniflora (Circaeasteraceae, Ranunculales) Reveals Potential Mechanisms of Evolutionary Specialization.</title>
        <authorList>
            <person name="Sun Y."/>
            <person name="Deng T."/>
            <person name="Zhang A."/>
            <person name="Moore M.J."/>
            <person name="Landis J.B."/>
            <person name="Lin N."/>
            <person name="Zhang H."/>
            <person name="Zhang X."/>
            <person name="Huang J."/>
            <person name="Zhang X."/>
            <person name="Sun H."/>
            <person name="Wang H."/>
        </authorList>
    </citation>
    <scope>NUCLEOTIDE SEQUENCE [LARGE SCALE GENOMIC DNA]</scope>
    <source>
        <strain evidence="1">TB1705</strain>
        <tissue evidence="1">Leaf</tissue>
    </source>
</reference>
<comment type="caution">
    <text evidence="1">The sequence shown here is derived from an EMBL/GenBank/DDBJ whole genome shotgun (WGS) entry which is preliminary data.</text>
</comment>
<dbReference type="PANTHER" id="PTHR46477">
    <property type="entry name" value="CYSTEINE/HISTIDINE-RICH C1 DOMAIN FAMILY PROTEIN"/>
    <property type="match status" value="1"/>
</dbReference>
<accession>A0A7J7LK47</accession>
<dbReference type="Proteomes" id="UP000541444">
    <property type="component" value="Unassembled WGS sequence"/>
</dbReference>